<dbReference type="GO" id="GO:0006935">
    <property type="term" value="P:chemotaxis"/>
    <property type="evidence" value="ECO:0007669"/>
    <property type="project" value="UniProtKB-KW"/>
</dbReference>
<dbReference type="EMBL" id="AGCU01064232">
    <property type="status" value="NOT_ANNOTATED_CDS"/>
    <property type="molecule type" value="Genomic_DNA"/>
</dbReference>
<dbReference type="GeneTree" id="ENSGT01140000282544"/>
<dbReference type="InterPro" id="IPR000276">
    <property type="entry name" value="GPCR_Rhodpsn"/>
</dbReference>
<dbReference type="CTD" id="719"/>
<keyword evidence="3" id="KW-1003">Cell membrane</keyword>
<evidence type="ECO:0000313" key="21">
    <source>
        <dbReference type="Ensembl" id="ENSPSIP00000000058.1"/>
    </source>
</evidence>
<dbReference type="InterPro" id="IPR017452">
    <property type="entry name" value="GPCR_Rhodpsn_7TM"/>
</dbReference>
<dbReference type="GO" id="GO:0045766">
    <property type="term" value="P:positive regulation of angiogenesis"/>
    <property type="evidence" value="ECO:0007669"/>
    <property type="project" value="Ensembl"/>
</dbReference>
<evidence type="ECO:0000259" key="20">
    <source>
        <dbReference type="PROSITE" id="PS50262"/>
    </source>
</evidence>
<comment type="similarity">
    <text evidence="18">Belongs to the G-protein coupled receptor 1 family.</text>
</comment>
<dbReference type="STRING" id="13735.ENSPSIP00000000058"/>
<dbReference type="Pfam" id="PF00001">
    <property type="entry name" value="7tm_1"/>
    <property type="match status" value="2"/>
</dbReference>
<dbReference type="PRINTS" id="PR01104">
    <property type="entry name" value="ANPHYLATOXNR"/>
</dbReference>
<protein>
    <recommendedName>
        <fullName evidence="2">C3a anaphylatoxin chemotactic receptor</fullName>
    </recommendedName>
</protein>
<comment type="subcellular location">
    <subcellularLocation>
        <location evidence="1">Cell membrane</location>
        <topology evidence="1">Multi-pass membrane protein</topology>
    </subcellularLocation>
</comment>
<dbReference type="GO" id="GO:0004876">
    <property type="term" value="F:complement component C3a receptor activity"/>
    <property type="evidence" value="ECO:0007669"/>
    <property type="project" value="Ensembl"/>
</dbReference>
<feature type="transmembrane region" description="Helical" evidence="19">
    <location>
        <begin position="140"/>
        <end position="162"/>
    </location>
</feature>
<sequence>MSPLLSSNSTYKTDDGAALQYTLEIIVSLIIFILTFILGLLGNGLVIWVAGLKMKRTVNTIWFLHLAIADFLCCMSLPFSIIHLILHEHWPYGYFLCKVIPSAIIFNMFASVFLLTAISIDRCLIVMKPVWCQNYRTVRLASVTCVCIWLLAFVMCCPAFLYRETSKDAFGKTVCVYNFEGDTDYMDYGNNSVMNYDFLPDDYPREDPTLVAAGTYEGIIFTHQPPNEHPDFRTAVHTRASSEINTSTASSVVSAILSASADMSSSADHPDSELTETAVSSPNVGISKLSSVLHSELSETPGGFSYTNPPGTLYDGTDLLENWTDNFSASSLSTTKLTITIPRIVFGFLLPFSIMATCYILIATKMHGTRFTKPRGKTLRVILVVVAVFFVCWAPFHIVEALYLLAMPGTKFREAVILWDHLSTALAYTNSCINPFLYVFVGRDFRQKARQSVRGILENAFSEEVTRSTFYSRDKTKSSAEREISSNIL</sequence>
<dbReference type="PANTHER" id="PTHR24225">
    <property type="entry name" value="CHEMOTACTIC RECEPTOR"/>
    <property type="match status" value="1"/>
</dbReference>
<evidence type="ECO:0000313" key="22">
    <source>
        <dbReference type="Proteomes" id="UP000007267"/>
    </source>
</evidence>
<evidence type="ECO:0000256" key="7">
    <source>
        <dbReference type="ARBA" id="ARBA00022692"/>
    </source>
</evidence>
<evidence type="ECO:0000256" key="11">
    <source>
        <dbReference type="ARBA" id="ARBA00023157"/>
    </source>
</evidence>
<evidence type="ECO:0000256" key="2">
    <source>
        <dbReference type="ARBA" id="ARBA00022343"/>
    </source>
</evidence>
<dbReference type="GO" id="GO:0006954">
    <property type="term" value="P:inflammatory response"/>
    <property type="evidence" value="ECO:0007669"/>
    <property type="project" value="TreeGrafter"/>
</dbReference>
<evidence type="ECO:0000256" key="3">
    <source>
        <dbReference type="ARBA" id="ARBA00022475"/>
    </source>
</evidence>
<evidence type="ECO:0000256" key="19">
    <source>
        <dbReference type="SAM" id="Phobius"/>
    </source>
</evidence>
<evidence type="ECO:0000256" key="4">
    <source>
        <dbReference type="ARBA" id="ARBA00022500"/>
    </source>
</evidence>
<dbReference type="OrthoDB" id="10037617at2759"/>
<dbReference type="InterPro" id="IPR002234">
    <property type="entry name" value="Anphylx_rcpt_C3a/C5a1-2"/>
</dbReference>
<evidence type="ECO:0000256" key="12">
    <source>
        <dbReference type="ARBA" id="ARBA00023170"/>
    </source>
</evidence>
<feature type="transmembrane region" description="Helical" evidence="19">
    <location>
        <begin position="25"/>
        <end position="50"/>
    </location>
</feature>
<evidence type="ECO:0000256" key="5">
    <source>
        <dbReference type="ARBA" id="ARBA00022553"/>
    </source>
</evidence>
<keyword evidence="13" id="KW-0325">Glycoprotein</keyword>
<keyword evidence="10 19" id="KW-0472">Membrane</keyword>
<dbReference type="PRINTS" id="PR00237">
    <property type="entry name" value="GPCRRHODOPSN"/>
</dbReference>
<evidence type="ECO:0000256" key="9">
    <source>
        <dbReference type="ARBA" id="ARBA00023040"/>
    </source>
</evidence>
<dbReference type="PROSITE" id="PS50262">
    <property type="entry name" value="G_PROTEIN_RECEP_F1_2"/>
    <property type="match status" value="1"/>
</dbReference>
<dbReference type="GO" id="GO:0010759">
    <property type="term" value="P:positive regulation of macrophage chemotaxis"/>
    <property type="evidence" value="ECO:0007669"/>
    <property type="project" value="Ensembl"/>
</dbReference>
<comment type="function">
    <text evidence="15">Receptor for the chemotactic and inflammatory peptide anaphylatoxin C3a. This receptor stimulates chemotaxis, granule enzyme release and superoxide anion production.</text>
</comment>
<accession>K7EW98</accession>
<keyword evidence="11" id="KW-1015">Disulfide bond</keyword>
<reference evidence="22" key="2">
    <citation type="journal article" date="2013" name="Nat. Genet.">
        <title>The draft genomes of soft-shell turtle and green sea turtle yield insights into the development and evolution of the turtle-specific body plan.</title>
        <authorList>
            <person name="Wang Z."/>
            <person name="Pascual-Anaya J."/>
            <person name="Zadissa A."/>
            <person name="Li W."/>
            <person name="Niimura Y."/>
            <person name="Huang Z."/>
            <person name="Li C."/>
            <person name="White S."/>
            <person name="Xiong Z."/>
            <person name="Fang D."/>
            <person name="Wang B."/>
            <person name="Ming Y."/>
            <person name="Chen Y."/>
            <person name="Zheng Y."/>
            <person name="Kuraku S."/>
            <person name="Pignatelli M."/>
            <person name="Herrero J."/>
            <person name="Beal K."/>
            <person name="Nozawa M."/>
            <person name="Li Q."/>
            <person name="Wang J."/>
            <person name="Zhang H."/>
            <person name="Yu L."/>
            <person name="Shigenobu S."/>
            <person name="Wang J."/>
            <person name="Liu J."/>
            <person name="Flicek P."/>
            <person name="Searle S."/>
            <person name="Wang J."/>
            <person name="Kuratani S."/>
            <person name="Yin Y."/>
            <person name="Aken B."/>
            <person name="Zhang G."/>
            <person name="Irie N."/>
        </authorList>
    </citation>
    <scope>NUCLEOTIDE SEQUENCE [LARGE SCALE GENOMIC DNA]</scope>
    <source>
        <strain evidence="22">Daiwa-1</strain>
    </source>
</reference>
<dbReference type="PRINTS" id="PR01060">
    <property type="entry name" value="C3ANPHYLTXNR"/>
</dbReference>
<keyword evidence="22" id="KW-1185">Reference proteome</keyword>
<comment type="similarity">
    <text evidence="16">Belongs to the chemokine-like receptor (CMKLR) family.</text>
</comment>
<dbReference type="FunFam" id="1.20.1070.10:FF:000269">
    <property type="entry name" value="C3a anaphylatoxin chemotactic receptor"/>
    <property type="match status" value="1"/>
</dbReference>
<comment type="subunit">
    <text evidence="17">Interacts with VGF-derived peptide TLQP-21.</text>
</comment>
<dbReference type="InterPro" id="IPR001644">
    <property type="entry name" value="Anaphtx_C3AR1"/>
</dbReference>
<evidence type="ECO:0000256" key="10">
    <source>
        <dbReference type="ARBA" id="ARBA00023136"/>
    </source>
</evidence>
<evidence type="ECO:0000256" key="16">
    <source>
        <dbReference type="ARBA" id="ARBA00025736"/>
    </source>
</evidence>
<dbReference type="GO" id="GO:0004878">
    <property type="term" value="F:complement component C5a receptor activity"/>
    <property type="evidence" value="ECO:0007669"/>
    <property type="project" value="TreeGrafter"/>
</dbReference>
<evidence type="ECO:0000256" key="8">
    <source>
        <dbReference type="ARBA" id="ARBA00022989"/>
    </source>
</evidence>
<organism evidence="21 22">
    <name type="scientific">Pelodiscus sinensis</name>
    <name type="common">Chinese softshell turtle</name>
    <name type="synonym">Trionyx sinensis</name>
    <dbReference type="NCBI Taxonomy" id="13735"/>
    <lineage>
        <taxon>Eukaryota</taxon>
        <taxon>Metazoa</taxon>
        <taxon>Chordata</taxon>
        <taxon>Craniata</taxon>
        <taxon>Vertebrata</taxon>
        <taxon>Euteleostomi</taxon>
        <taxon>Archelosauria</taxon>
        <taxon>Testudinata</taxon>
        <taxon>Testudines</taxon>
        <taxon>Cryptodira</taxon>
        <taxon>Trionychia</taxon>
        <taxon>Trionychidae</taxon>
        <taxon>Pelodiscus</taxon>
    </lineage>
</organism>
<evidence type="ECO:0000256" key="14">
    <source>
        <dbReference type="ARBA" id="ARBA00023224"/>
    </source>
</evidence>
<keyword evidence="12 18" id="KW-0675">Receptor</keyword>
<dbReference type="Ensembl" id="ENSPSIT00000000058.1">
    <property type="protein sequence ID" value="ENSPSIP00000000058.1"/>
    <property type="gene ID" value="ENSPSIG00000000058.1"/>
</dbReference>
<proteinExistence type="inferred from homology"/>
<reference evidence="21" key="4">
    <citation type="submission" date="2025-09" db="UniProtKB">
        <authorList>
            <consortium name="Ensembl"/>
        </authorList>
    </citation>
    <scope>IDENTIFICATION</scope>
</reference>
<dbReference type="GO" id="GO:0010575">
    <property type="term" value="P:positive regulation of vascular endothelial growth factor production"/>
    <property type="evidence" value="ECO:0007669"/>
    <property type="project" value="Ensembl"/>
</dbReference>
<evidence type="ECO:0000256" key="13">
    <source>
        <dbReference type="ARBA" id="ARBA00023180"/>
    </source>
</evidence>
<dbReference type="Proteomes" id="UP000007267">
    <property type="component" value="Unassembled WGS sequence"/>
</dbReference>
<feature type="transmembrane region" description="Helical" evidence="19">
    <location>
        <begin position="344"/>
        <end position="362"/>
    </location>
</feature>
<keyword evidence="7 18" id="KW-0812">Transmembrane</keyword>
<reference evidence="21" key="3">
    <citation type="submission" date="2025-08" db="UniProtKB">
        <authorList>
            <consortium name="Ensembl"/>
        </authorList>
    </citation>
    <scope>IDENTIFICATION</scope>
</reference>
<dbReference type="GO" id="GO:0090023">
    <property type="term" value="P:positive regulation of neutrophil chemotaxis"/>
    <property type="evidence" value="ECO:0007669"/>
    <property type="project" value="Ensembl"/>
</dbReference>
<evidence type="ECO:0000256" key="15">
    <source>
        <dbReference type="ARBA" id="ARBA00025640"/>
    </source>
</evidence>
<dbReference type="GO" id="GO:0005886">
    <property type="term" value="C:plasma membrane"/>
    <property type="evidence" value="ECO:0007669"/>
    <property type="project" value="UniProtKB-SubCell"/>
</dbReference>
<feature type="transmembrane region" description="Helical" evidence="19">
    <location>
        <begin position="382"/>
        <end position="405"/>
    </location>
</feature>
<keyword evidence="5" id="KW-0597">Phosphoprotein</keyword>
<evidence type="ECO:0000256" key="18">
    <source>
        <dbReference type="RuleBase" id="RU000688"/>
    </source>
</evidence>
<dbReference type="GO" id="GO:0007200">
    <property type="term" value="P:phospholipase C-activating G protein-coupled receptor signaling pathway"/>
    <property type="evidence" value="ECO:0007669"/>
    <property type="project" value="TreeGrafter"/>
</dbReference>
<dbReference type="PANTHER" id="PTHR24225:SF28">
    <property type="entry name" value="C3A ANAPHYLATOXIN CHEMOTACTIC RECEPTOR"/>
    <property type="match status" value="1"/>
</dbReference>
<dbReference type="SUPFAM" id="SSF81321">
    <property type="entry name" value="Family A G protein-coupled receptor-like"/>
    <property type="match status" value="1"/>
</dbReference>
<feature type="transmembrane region" description="Helical" evidence="19">
    <location>
        <begin position="62"/>
        <end position="86"/>
    </location>
</feature>
<keyword evidence="14 18" id="KW-0807">Transducer</keyword>
<evidence type="ECO:0000256" key="1">
    <source>
        <dbReference type="ARBA" id="ARBA00004651"/>
    </source>
</evidence>
<dbReference type="InterPro" id="IPR000826">
    <property type="entry name" value="Formyl_rcpt-rel"/>
</dbReference>
<dbReference type="AlphaFoldDB" id="K7EW98"/>
<feature type="transmembrane region" description="Helical" evidence="19">
    <location>
        <begin position="92"/>
        <end position="120"/>
    </location>
</feature>
<keyword evidence="4" id="KW-0145">Chemotaxis</keyword>
<keyword evidence="8 19" id="KW-1133">Transmembrane helix</keyword>
<dbReference type="GO" id="GO:0007193">
    <property type="term" value="P:adenylate cyclase-inhibiting G protein-coupled receptor signaling pathway"/>
    <property type="evidence" value="ECO:0007669"/>
    <property type="project" value="Ensembl"/>
</dbReference>
<feature type="domain" description="G-protein coupled receptors family 1 profile" evidence="20">
    <location>
        <begin position="42"/>
        <end position="438"/>
    </location>
</feature>
<name>K7EW98_PELSI</name>
<dbReference type="HOGENOM" id="CLU_009579_35_0_1"/>
<dbReference type="GO" id="GO:0004930">
    <property type="term" value="F:G protein-coupled receptor activity"/>
    <property type="evidence" value="ECO:0007669"/>
    <property type="project" value="UniProtKB-KW"/>
</dbReference>
<dbReference type="KEGG" id="pss:102447996"/>
<evidence type="ECO:0000256" key="6">
    <source>
        <dbReference type="ARBA" id="ARBA00022641"/>
    </source>
</evidence>
<dbReference type="PROSITE" id="PS00237">
    <property type="entry name" value="G_PROTEIN_RECEP_F1_1"/>
    <property type="match status" value="1"/>
</dbReference>
<keyword evidence="6" id="KW-0765">Sulfation</keyword>
<dbReference type="OMA" id="MCGYNFG"/>
<evidence type="ECO:0000256" key="17">
    <source>
        <dbReference type="ARBA" id="ARBA00025827"/>
    </source>
</evidence>
<dbReference type="Gene3D" id="1.20.1070.10">
    <property type="entry name" value="Rhodopsin 7-helix transmembrane proteins"/>
    <property type="match status" value="2"/>
</dbReference>
<feature type="transmembrane region" description="Helical" evidence="19">
    <location>
        <begin position="425"/>
        <end position="441"/>
    </location>
</feature>
<keyword evidence="9 18" id="KW-0297">G-protein coupled receptor</keyword>
<gene>
    <name evidence="21" type="primary">C3AR1</name>
</gene>
<dbReference type="eggNOG" id="ENOG502R35Z">
    <property type="taxonomic scope" value="Eukaryota"/>
</dbReference>
<dbReference type="GO" id="GO:0019722">
    <property type="term" value="P:calcium-mediated signaling"/>
    <property type="evidence" value="ECO:0007669"/>
    <property type="project" value="Ensembl"/>
</dbReference>
<dbReference type="FunFam" id="1.20.1070.10:FF:000284">
    <property type="entry name" value="C3a anaphylatoxin chemotactic receptor"/>
    <property type="match status" value="1"/>
</dbReference>
<dbReference type="GeneID" id="102447996"/>
<dbReference type="GO" id="GO:0007204">
    <property type="term" value="P:positive regulation of cytosolic calcium ion concentration"/>
    <property type="evidence" value="ECO:0007669"/>
    <property type="project" value="TreeGrafter"/>
</dbReference>
<reference evidence="22" key="1">
    <citation type="submission" date="2011-10" db="EMBL/GenBank/DDBJ databases">
        <authorList>
            <consortium name="Soft-shell Turtle Genome Consortium"/>
        </authorList>
    </citation>
    <scope>NUCLEOTIDE SEQUENCE [LARGE SCALE GENOMIC DNA]</scope>
    <source>
        <strain evidence="22">Daiwa-1</strain>
    </source>
</reference>